<reference evidence="1 2" key="2">
    <citation type="journal article" date="2022" name="Mol. Ecol. Resour.">
        <title>The genomes of chicory, endive, great burdock and yacon provide insights into Asteraceae paleo-polyploidization history and plant inulin production.</title>
        <authorList>
            <person name="Fan W."/>
            <person name="Wang S."/>
            <person name="Wang H."/>
            <person name="Wang A."/>
            <person name="Jiang F."/>
            <person name="Liu H."/>
            <person name="Zhao H."/>
            <person name="Xu D."/>
            <person name="Zhang Y."/>
        </authorList>
    </citation>
    <scope>NUCLEOTIDE SEQUENCE [LARGE SCALE GENOMIC DNA]</scope>
    <source>
        <strain evidence="2">cv. Niubang</strain>
    </source>
</reference>
<evidence type="ECO:0000313" key="1">
    <source>
        <dbReference type="EMBL" id="KAI3734943.1"/>
    </source>
</evidence>
<accession>A0ACB9CL93</accession>
<comment type="caution">
    <text evidence="1">The sequence shown here is derived from an EMBL/GenBank/DDBJ whole genome shotgun (WGS) entry which is preliminary data.</text>
</comment>
<reference evidence="2" key="1">
    <citation type="journal article" date="2022" name="Mol. Ecol. Resour.">
        <title>The genomes of chicory, endive, great burdock and yacon provide insights into Asteraceae palaeo-polyploidization history and plant inulin production.</title>
        <authorList>
            <person name="Fan W."/>
            <person name="Wang S."/>
            <person name="Wang H."/>
            <person name="Wang A."/>
            <person name="Jiang F."/>
            <person name="Liu H."/>
            <person name="Zhao H."/>
            <person name="Xu D."/>
            <person name="Zhang Y."/>
        </authorList>
    </citation>
    <scope>NUCLEOTIDE SEQUENCE [LARGE SCALE GENOMIC DNA]</scope>
    <source>
        <strain evidence="2">cv. Niubang</strain>
    </source>
</reference>
<organism evidence="1 2">
    <name type="scientific">Arctium lappa</name>
    <name type="common">Greater burdock</name>
    <name type="synonym">Lappa major</name>
    <dbReference type="NCBI Taxonomy" id="4217"/>
    <lineage>
        <taxon>Eukaryota</taxon>
        <taxon>Viridiplantae</taxon>
        <taxon>Streptophyta</taxon>
        <taxon>Embryophyta</taxon>
        <taxon>Tracheophyta</taxon>
        <taxon>Spermatophyta</taxon>
        <taxon>Magnoliopsida</taxon>
        <taxon>eudicotyledons</taxon>
        <taxon>Gunneridae</taxon>
        <taxon>Pentapetalae</taxon>
        <taxon>asterids</taxon>
        <taxon>campanulids</taxon>
        <taxon>Asterales</taxon>
        <taxon>Asteraceae</taxon>
        <taxon>Carduoideae</taxon>
        <taxon>Cardueae</taxon>
        <taxon>Arctiinae</taxon>
        <taxon>Arctium</taxon>
    </lineage>
</organism>
<keyword evidence="2" id="KW-1185">Reference proteome</keyword>
<dbReference type="EMBL" id="CM042050">
    <property type="protein sequence ID" value="KAI3734943.1"/>
    <property type="molecule type" value="Genomic_DNA"/>
</dbReference>
<protein>
    <submittedName>
        <fullName evidence="1">Uncharacterized protein</fullName>
    </submittedName>
</protein>
<evidence type="ECO:0000313" key="2">
    <source>
        <dbReference type="Proteomes" id="UP001055879"/>
    </source>
</evidence>
<proteinExistence type="predicted"/>
<name>A0ACB9CL93_ARCLA</name>
<sequence length="112" mass="13158">MHPKRDDPVLLDDDDNDDSPVIVRVNEDHRLRRVKNRVNEDNGSSPLSHEGTDYSRSSLAFVPVFLCFAYLLLSTFCRFYRIRSLESIFVFTDRPIDRSIDRLIQLKLKVLF</sequence>
<dbReference type="Proteomes" id="UP001055879">
    <property type="component" value="Linkage Group LG04"/>
</dbReference>
<gene>
    <name evidence="1" type="ORF">L6452_14425</name>
</gene>